<evidence type="ECO:0000256" key="10">
    <source>
        <dbReference type="ARBA" id="ARBA00057846"/>
    </source>
</evidence>
<dbReference type="Gene3D" id="3.40.50.12230">
    <property type="match status" value="1"/>
</dbReference>
<dbReference type="Pfam" id="PF00551">
    <property type="entry name" value="Formyl_trans_N"/>
    <property type="match status" value="1"/>
</dbReference>
<dbReference type="SUPFAM" id="SSF50486">
    <property type="entry name" value="FMT C-terminal domain-like"/>
    <property type="match status" value="1"/>
</dbReference>
<evidence type="ECO:0000259" key="11">
    <source>
        <dbReference type="Pfam" id="PF00551"/>
    </source>
</evidence>
<dbReference type="PANTHER" id="PTHR11138:SF5">
    <property type="entry name" value="METHIONYL-TRNA FORMYLTRANSFERASE, MITOCHONDRIAL"/>
    <property type="match status" value="1"/>
</dbReference>
<evidence type="ECO:0000256" key="8">
    <source>
        <dbReference type="ARBA" id="ARBA00023128"/>
    </source>
</evidence>
<dbReference type="InterPro" id="IPR036477">
    <property type="entry name" value="Formyl_transf_N_sf"/>
</dbReference>
<dbReference type="Proteomes" id="UP001347796">
    <property type="component" value="Unassembled WGS sequence"/>
</dbReference>
<dbReference type="CDD" id="cd08646">
    <property type="entry name" value="FMT_core_Met-tRNA-FMT_N"/>
    <property type="match status" value="1"/>
</dbReference>
<comment type="subcellular location">
    <subcellularLocation>
        <location evidence="1">Mitochondrion</location>
    </subcellularLocation>
</comment>
<evidence type="ECO:0000256" key="9">
    <source>
        <dbReference type="ARBA" id="ARBA00052555"/>
    </source>
</evidence>
<evidence type="ECO:0000256" key="4">
    <source>
        <dbReference type="ARBA" id="ARBA00014185"/>
    </source>
</evidence>
<dbReference type="Pfam" id="PF02911">
    <property type="entry name" value="Formyl_trans_C"/>
    <property type="match status" value="1"/>
</dbReference>
<evidence type="ECO:0000313" key="14">
    <source>
        <dbReference type="Proteomes" id="UP001347796"/>
    </source>
</evidence>
<dbReference type="GO" id="GO:0004479">
    <property type="term" value="F:methionyl-tRNA formyltransferase activity"/>
    <property type="evidence" value="ECO:0007669"/>
    <property type="project" value="UniProtKB-EC"/>
</dbReference>
<gene>
    <name evidence="13" type="ORF">SNE40_007091</name>
</gene>
<accession>A0AAN8JX77</accession>
<dbReference type="GO" id="GO:0005739">
    <property type="term" value="C:mitochondrion"/>
    <property type="evidence" value="ECO:0007669"/>
    <property type="project" value="UniProtKB-SubCell"/>
</dbReference>
<comment type="caution">
    <text evidence="13">The sequence shown here is derived from an EMBL/GenBank/DDBJ whole genome shotgun (WGS) entry which is preliminary data.</text>
</comment>
<evidence type="ECO:0000256" key="5">
    <source>
        <dbReference type="ARBA" id="ARBA00022679"/>
    </source>
</evidence>
<comment type="similarity">
    <text evidence="2">Belongs to the Fmt family.</text>
</comment>
<evidence type="ECO:0000256" key="1">
    <source>
        <dbReference type="ARBA" id="ARBA00004173"/>
    </source>
</evidence>
<sequence length="376" mass="43246">MNCSRYKCILNDITSYSKWFVLCSKNKLFKKNLINIFNKATGDKTFCTVKKKQYPPWNVLFFGTDEFSVETLKSLHESQLEDKNRLVNKLEVVCNPGQSTIRQYAVQFHLKIHDWPVNIKKGKYDVGVLASFGRLIPASVINSFPYGILNVHPSLLPRWRGSAPIIHAILNGDKVTGISIMQLKPKRFDIGPVLFQKEVPVPYRITAVELCNHLALLGGEILVNCLRDLLNLSKEEKQQDTSKATYAPKITKQMGKLDWKNNTCIDIDQRYRAISSLIPVYTMWRNKKVKLRDMVDPNITRDLLQAKFENLPVGSVRFYHKENILLVKCKDGLVGFRKITYQNPMTAKDFFNGFISKTEQKYIVFNCDNNEHSCVS</sequence>
<dbReference type="SUPFAM" id="SSF53328">
    <property type="entry name" value="Formyltransferase"/>
    <property type="match status" value="1"/>
</dbReference>
<dbReference type="PANTHER" id="PTHR11138">
    <property type="entry name" value="METHIONYL-TRNA FORMYLTRANSFERASE"/>
    <property type="match status" value="1"/>
</dbReference>
<dbReference type="FunFam" id="3.40.50.12230:FF:000003">
    <property type="entry name" value="methionyl-tRNA formyltransferase, mitochondrial"/>
    <property type="match status" value="1"/>
</dbReference>
<keyword evidence="7" id="KW-0809">Transit peptide</keyword>
<evidence type="ECO:0000259" key="12">
    <source>
        <dbReference type="Pfam" id="PF02911"/>
    </source>
</evidence>
<comment type="function">
    <text evidence="10">Methionyl-tRNA formyltransferase that formylates methionyl-tRNA in mitochondria and is crucial for translation initiation.</text>
</comment>
<evidence type="ECO:0000256" key="7">
    <source>
        <dbReference type="ARBA" id="ARBA00022946"/>
    </source>
</evidence>
<dbReference type="AlphaFoldDB" id="A0AAN8JX77"/>
<dbReference type="InterPro" id="IPR005793">
    <property type="entry name" value="Formyl_trans_C"/>
</dbReference>
<dbReference type="EC" id="2.1.2.9" evidence="3"/>
<reference evidence="13 14" key="1">
    <citation type="submission" date="2024-01" db="EMBL/GenBank/DDBJ databases">
        <title>The genome of the rayed Mediterranean limpet Patella caerulea (Linnaeus, 1758).</title>
        <authorList>
            <person name="Anh-Thu Weber A."/>
            <person name="Halstead-Nussloch G."/>
        </authorList>
    </citation>
    <scope>NUCLEOTIDE SEQUENCE [LARGE SCALE GENOMIC DNA]</scope>
    <source>
        <strain evidence="13">AATW-2023a</strain>
        <tissue evidence="13">Whole specimen</tissue>
    </source>
</reference>
<dbReference type="EMBL" id="JAZGQO010000006">
    <property type="protein sequence ID" value="KAK6184660.1"/>
    <property type="molecule type" value="Genomic_DNA"/>
</dbReference>
<proteinExistence type="inferred from homology"/>
<dbReference type="InterPro" id="IPR041711">
    <property type="entry name" value="Met-tRNA-FMT_N"/>
</dbReference>
<comment type="catalytic activity">
    <reaction evidence="9">
        <text>L-methionyl-tRNA(fMet) + (6R)-10-formyltetrahydrofolate = N-formyl-L-methionyl-tRNA(fMet) + (6S)-5,6,7,8-tetrahydrofolate + H(+)</text>
        <dbReference type="Rhea" id="RHEA:24380"/>
        <dbReference type="Rhea" id="RHEA-COMP:9952"/>
        <dbReference type="Rhea" id="RHEA-COMP:9953"/>
        <dbReference type="ChEBI" id="CHEBI:15378"/>
        <dbReference type="ChEBI" id="CHEBI:57453"/>
        <dbReference type="ChEBI" id="CHEBI:78530"/>
        <dbReference type="ChEBI" id="CHEBI:78844"/>
        <dbReference type="ChEBI" id="CHEBI:195366"/>
        <dbReference type="EC" id="2.1.2.9"/>
    </reaction>
    <physiologicalReaction direction="left-to-right" evidence="9">
        <dbReference type="Rhea" id="RHEA:24381"/>
    </physiologicalReaction>
</comment>
<feature type="domain" description="Formyl transferase N-terminal" evidence="11">
    <location>
        <begin position="118"/>
        <end position="224"/>
    </location>
</feature>
<dbReference type="InterPro" id="IPR005794">
    <property type="entry name" value="Fmt"/>
</dbReference>
<protein>
    <recommendedName>
        <fullName evidence="4">Methionyl-tRNA formyltransferase, mitochondrial</fullName>
        <ecNumber evidence="3">2.1.2.9</ecNumber>
    </recommendedName>
</protein>
<evidence type="ECO:0000256" key="2">
    <source>
        <dbReference type="ARBA" id="ARBA00010699"/>
    </source>
</evidence>
<dbReference type="NCBIfam" id="TIGR00460">
    <property type="entry name" value="fmt"/>
    <property type="match status" value="1"/>
</dbReference>
<dbReference type="InterPro" id="IPR002376">
    <property type="entry name" value="Formyl_transf_N"/>
</dbReference>
<evidence type="ECO:0000313" key="13">
    <source>
        <dbReference type="EMBL" id="KAK6184660.1"/>
    </source>
</evidence>
<dbReference type="InterPro" id="IPR011034">
    <property type="entry name" value="Formyl_transferase-like_C_sf"/>
</dbReference>
<feature type="domain" description="Formyl transferase C-terminal" evidence="12">
    <location>
        <begin position="249"/>
        <end position="354"/>
    </location>
</feature>
<keyword evidence="14" id="KW-1185">Reference proteome</keyword>
<organism evidence="13 14">
    <name type="scientific">Patella caerulea</name>
    <name type="common">Rayed Mediterranean limpet</name>
    <dbReference type="NCBI Taxonomy" id="87958"/>
    <lineage>
        <taxon>Eukaryota</taxon>
        <taxon>Metazoa</taxon>
        <taxon>Spiralia</taxon>
        <taxon>Lophotrochozoa</taxon>
        <taxon>Mollusca</taxon>
        <taxon>Gastropoda</taxon>
        <taxon>Patellogastropoda</taxon>
        <taxon>Patelloidea</taxon>
        <taxon>Patellidae</taxon>
        <taxon>Patella</taxon>
    </lineage>
</organism>
<name>A0AAN8JX77_PATCE</name>
<keyword evidence="5" id="KW-0808">Transferase</keyword>
<evidence type="ECO:0000256" key="3">
    <source>
        <dbReference type="ARBA" id="ARBA00012261"/>
    </source>
</evidence>
<keyword evidence="8" id="KW-0496">Mitochondrion</keyword>
<keyword evidence="6" id="KW-0648">Protein biosynthesis</keyword>
<evidence type="ECO:0000256" key="6">
    <source>
        <dbReference type="ARBA" id="ARBA00022917"/>
    </source>
</evidence>